<evidence type="ECO:0008006" key="7">
    <source>
        <dbReference type="Google" id="ProtNLM"/>
    </source>
</evidence>
<dbReference type="Proteomes" id="UP000019116">
    <property type="component" value="Chromosome 6B"/>
</dbReference>
<feature type="repeat" description="PPR" evidence="4">
    <location>
        <begin position="250"/>
        <end position="284"/>
    </location>
</feature>
<dbReference type="EnsemblPlants" id="TraesCS6B02G129100.1">
    <property type="protein sequence ID" value="TraesCS6B02G129100.1"/>
    <property type="gene ID" value="TraesCS6B02G129100"/>
</dbReference>
<dbReference type="Gramene" id="TraesCS6B02G129100.1">
    <property type="protein sequence ID" value="TraesCS6B02G129100.1"/>
    <property type="gene ID" value="TraesCS6B02G129100"/>
</dbReference>
<dbReference type="OrthoDB" id="185373at2759"/>
<reference evidence="5" key="1">
    <citation type="submission" date="2018-08" db="EMBL/GenBank/DDBJ databases">
        <authorList>
            <person name="Rossello M."/>
        </authorList>
    </citation>
    <scope>NUCLEOTIDE SEQUENCE [LARGE SCALE GENOMIC DNA]</scope>
    <source>
        <strain evidence="5">cv. Chinese Spring</strain>
    </source>
</reference>
<dbReference type="SMR" id="A0A3B6PJQ0"/>
<keyword evidence="2" id="KW-0677">Repeat</keyword>
<name>A0A3B6PJQ0_WHEAT</name>
<dbReference type="OMA" id="HMARARC"/>
<evidence type="ECO:0000256" key="4">
    <source>
        <dbReference type="PROSITE-ProRule" id="PRU00708"/>
    </source>
</evidence>
<dbReference type="NCBIfam" id="TIGR00756">
    <property type="entry name" value="PPR"/>
    <property type="match status" value="3"/>
</dbReference>
<sequence>MIRLEMKFSAVPSLVECLTSVCHPPSRGLSSPTRSHIRHCRKEQDLPRLTNQLLNSSGSSQANQLLNKLNDHLGSGMLRPELAHQLFDKLFPQTVPVSADALNVLFSALACGLPSAACNDGPALAIALFKHMARARCRQVMAPTNHTYNTLIECCHMTHRPDIGPAFFGLLLKTGITADVFTFNSLLKCLCDMKQSDEALGMLLHRMPGDMPDVISYSVIIKSFCDNGRSQRALDLLRMMTKKGSDHSPNVVSYTIIIGGLIKEGELSKACALFHEMMQQGVVPDVVT</sequence>
<dbReference type="Pfam" id="PF12854">
    <property type="entry name" value="PPR_1"/>
    <property type="match status" value="1"/>
</dbReference>
<dbReference type="PANTHER" id="PTHR47941">
    <property type="entry name" value="PENTATRICOPEPTIDE REPEAT-CONTAINING PROTEIN 3, MITOCHONDRIAL"/>
    <property type="match status" value="1"/>
</dbReference>
<evidence type="ECO:0000256" key="3">
    <source>
        <dbReference type="ARBA" id="ARBA00022946"/>
    </source>
</evidence>
<dbReference type="STRING" id="4565.A0A3B6PJQ0"/>
<evidence type="ECO:0000256" key="1">
    <source>
        <dbReference type="ARBA" id="ARBA00007626"/>
    </source>
</evidence>
<keyword evidence="3" id="KW-0809">Transit peptide</keyword>
<dbReference type="InterPro" id="IPR011990">
    <property type="entry name" value="TPR-like_helical_dom_sf"/>
</dbReference>
<comment type="similarity">
    <text evidence="1">Belongs to the PPR family. P subfamily.</text>
</comment>
<feature type="repeat" description="PPR" evidence="4">
    <location>
        <begin position="179"/>
        <end position="210"/>
    </location>
</feature>
<dbReference type="AlphaFoldDB" id="A0A3B6PJQ0"/>
<evidence type="ECO:0000313" key="6">
    <source>
        <dbReference type="Proteomes" id="UP000019116"/>
    </source>
</evidence>
<reference evidence="5" key="2">
    <citation type="submission" date="2018-10" db="UniProtKB">
        <authorList>
            <consortium name="EnsemblPlants"/>
        </authorList>
    </citation>
    <scope>IDENTIFICATION</scope>
</reference>
<proteinExistence type="inferred from homology"/>
<feature type="repeat" description="PPR" evidence="4">
    <location>
        <begin position="213"/>
        <end position="247"/>
    </location>
</feature>
<dbReference type="Pfam" id="PF13041">
    <property type="entry name" value="PPR_2"/>
    <property type="match status" value="1"/>
</dbReference>
<dbReference type="PROSITE" id="PS51375">
    <property type="entry name" value="PPR"/>
    <property type="match status" value="3"/>
</dbReference>
<evidence type="ECO:0000313" key="5">
    <source>
        <dbReference type="EnsemblPlants" id="TraesCS6B02G129100.1"/>
    </source>
</evidence>
<evidence type="ECO:0000256" key="2">
    <source>
        <dbReference type="ARBA" id="ARBA00022737"/>
    </source>
</evidence>
<dbReference type="Gramene" id="TraesCS6B03G0322900.1">
    <property type="protein sequence ID" value="TraesCS6B03G0322900.1.CDS"/>
    <property type="gene ID" value="TraesCS6B03G0322900"/>
</dbReference>
<accession>A0A3B6PJQ0</accession>
<organism evidence="5">
    <name type="scientific">Triticum aestivum</name>
    <name type="common">Wheat</name>
    <dbReference type="NCBI Taxonomy" id="4565"/>
    <lineage>
        <taxon>Eukaryota</taxon>
        <taxon>Viridiplantae</taxon>
        <taxon>Streptophyta</taxon>
        <taxon>Embryophyta</taxon>
        <taxon>Tracheophyta</taxon>
        <taxon>Spermatophyta</taxon>
        <taxon>Magnoliopsida</taxon>
        <taxon>Liliopsida</taxon>
        <taxon>Poales</taxon>
        <taxon>Poaceae</taxon>
        <taxon>BOP clade</taxon>
        <taxon>Pooideae</taxon>
        <taxon>Triticodae</taxon>
        <taxon>Triticeae</taxon>
        <taxon>Triticinae</taxon>
        <taxon>Triticum</taxon>
    </lineage>
</organism>
<dbReference type="Gene3D" id="1.25.40.10">
    <property type="entry name" value="Tetratricopeptide repeat domain"/>
    <property type="match status" value="2"/>
</dbReference>
<dbReference type="Pfam" id="PF01535">
    <property type="entry name" value="PPR"/>
    <property type="match status" value="1"/>
</dbReference>
<dbReference type="InterPro" id="IPR002885">
    <property type="entry name" value="PPR_rpt"/>
</dbReference>
<protein>
    <recommendedName>
        <fullName evidence="7">Pentacotripeptide-repeat region of PRORP domain-containing protein</fullName>
    </recommendedName>
</protein>
<keyword evidence="6" id="KW-1185">Reference proteome</keyword>